<comment type="caution">
    <text evidence="5">The sequence shown here is derived from an EMBL/GenBank/DDBJ whole genome shotgun (WGS) entry which is preliminary data.</text>
</comment>
<reference evidence="6" key="1">
    <citation type="submission" date="2024-04" db="EMBL/GenBank/DDBJ databases">
        <title>Salinicola lusitanus LLJ914,a marine bacterium isolated from the Okinawa Trough.</title>
        <authorList>
            <person name="Li J."/>
        </authorList>
    </citation>
    <scope>NUCLEOTIDE SEQUENCE [LARGE SCALE GENOMIC DNA]</scope>
</reference>
<dbReference type="Proteomes" id="UP001460270">
    <property type="component" value="Unassembled WGS sequence"/>
</dbReference>
<dbReference type="EMBL" id="JBBPFD010000015">
    <property type="protein sequence ID" value="KAK7896362.1"/>
    <property type="molecule type" value="Genomic_DNA"/>
</dbReference>
<feature type="domain" description="Interferon-related developmental regulator N-terminal" evidence="4">
    <location>
        <begin position="30"/>
        <end position="325"/>
    </location>
</feature>
<evidence type="ECO:0000313" key="6">
    <source>
        <dbReference type="Proteomes" id="UP001460270"/>
    </source>
</evidence>
<keyword evidence="6" id="KW-1185">Reference proteome</keyword>
<dbReference type="InterPro" id="IPR011989">
    <property type="entry name" value="ARM-like"/>
</dbReference>
<evidence type="ECO:0000256" key="2">
    <source>
        <dbReference type="SAM" id="MobiDB-lite"/>
    </source>
</evidence>
<accession>A0AAW0NBB7</accession>
<feature type="region of interest" description="Disordered" evidence="2">
    <location>
        <begin position="1"/>
        <end position="24"/>
    </location>
</feature>
<dbReference type="SUPFAM" id="SSF48371">
    <property type="entry name" value="ARM repeat"/>
    <property type="match status" value="1"/>
</dbReference>
<evidence type="ECO:0008006" key="7">
    <source>
        <dbReference type="Google" id="ProtNLM"/>
    </source>
</evidence>
<protein>
    <recommendedName>
        <fullName evidence="7">Interferon-related developmental regulator 1</fullName>
    </recommendedName>
</protein>
<proteinExistence type="inferred from homology"/>
<gene>
    <name evidence="5" type="ORF">WMY93_021687</name>
</gene>
<sequence>MPRTKKKSSKGGQHGHVQPFSDEDASIETLSVGSSFSDAASVADEGAEVSEDTAQEDFQYKLKGFIDNTVDKSAKTRQGALDGLKTAMANRILYEFISERRMTITDSIERCLKKGKGEEQRAAASLACLLCIQLGSGIESEEVLKTLKPVFKNILADGSANIQARQAVATSLGLCTLVAEDDILDVFSTMECFESLFTRSYAKGDGTVPSVNPQTSQLHTNALLSWALLLTICSGSQLKEVLRKHMPKLPGLLESEDVNMRIAAGETIALLFELARDMDTDFEIDNYNDLCDKLSALATDCNKHRAKNDKRKQRSVFRDVLKAVEDGDFQTETIRFGTERMNIDSWVRKRTYDAFREFVGSGMNYHLQANEFIRDVFELGPPILVDSETMKAMKISRFERHLHNSAAFKARTKARSKFRDKRVDVGEF</sequence>
<dbReference type="Gene3D" id="1.25.10.10">
    <property type="entry name" value="Leucine-rich Repeat Variant"/>
    <property type="match status" value="1"/>
</dbReference>
<evidence type="ECO:0000313" key="5">
    <source>
        <dbReference type="EMBL" id="KAK7896362.1"/>
    </source>
</evidence>
<dbReference type="InterPro" id="IPR016024">
    <property type="entry name" value="ARM-type_fold"/>
</dbReference>
<dbReference type="PANTHER" id="PTHR12354:SF6">
    <property type="entry name" value="INTERFERON-RELATED DEVELOPMENTAL REGULATOR 1"/>
    <property type="match status" value="1"/>
</dbReference>
<comment type="similarity">
    <text evidence="1">Belongs to the IFRD family.</text>
</comment>
<dbReference type="AlphaFoldDB" id="A0AAW0NBB7"/>
<dbReference type="PANTHER" id="PTHR12354">
    <property type="entry name" value="INTERFERON-RELATED DEVELOPMENTAL REGULATOR"/>
    <property type="match status" value="1"/>
</dbReference>
<dbReference type="Pfam" id="PF04836">
    <property type="entry name" value="IFRD_C"/>
    <property type="match status" value="1"/>
</dbReference>
<dbReference type="GO" id="GO:0005634">
    <property type="term" value="C:nucleus"/>
    <property type="evidence" value="ECO:0007669"/>
    <property type="project" value="TreeGrafter"/>
</dbReference>
<evidence type="ECO:0000259" key="3">
    <source>
        <dbReference type="Pfam" id="PF04836"/>
    </source>
</evidence>
<name>A0AAW0NBB7_9GOBI</name>
<feature type="domain" description="Interferon-related developmental regulator C-terminal" evidence="3">
    <location>
        <begin position="370"/>
        <end position="422"/>
    </location>
</feature>
<dbReference type="InterPro" id="IPR039777">
    <property type="entry name" value="IFRD"/>
</dbReference>
<dbReference type="InterPro" id="IPR007701">
    <property type="entry name" value="Interferon-rel_develop_reg_N"/>
</dbReference>
<organism evidence="5 6">
    <name type="scientific">Mugilogobius chulae</name>
    <name type="common">yellowstripe goby</name>
    <dbReference type="NCBI Taxonomy" id="88201"/>
    <lineage>
        <taxon>Eukaryota</taxon>
        <taxon>Metazoa</taxon>
        <taxon>Chordata</taxon>
        <taxon>Craniata</taxon>
        <taxon>Vertebrata</taxon>
        <taxon>Euteleostomi</taxon>
        <taxon>Actinopterygii</taxon>
        <taxon>Neopterygii</taxon>
        <taxon>Teleostei</taxon>
        <taxon>Neoteleostei</taxon>
        <taxon>Acanthomorphata</taxon>
        <taxon>Gobiaria</taxon>
        <taxon>Gobiiformes</taxon>
        <taxon>Gobioidei</taxon>
        <taxon>Gobiidae</taxon>
        <taxon>Gobionellinae</taxon>
        <taxon>Mugilogobius</taxon>
    </lineage>
</organism>
<dbReference type="InterPro" id="IPR006921">
    <property type="entry name" value="Interferon-rel_develop_reg_C"/>
</dbReference>
<evidence type="ECO:0000256" key="1">
    <source>
        <dbReference type="ARBA" id="ARBA00008828"/>
    </source>
</evidence>
<dbReference type="Pfam" id="PF05004">
    <property type="entry name" value="IFRD"/>
    <property type="match status" value="1"/>
</dbReference>
<evidence type="ECO:0000259" key="4">
    <source>
        <dbReference type="Pfam" id="PF05004"/>
    </source>
</evidence>